<gene>
    <name evidence="1" type="ORF">PXEA_LOCUS29334</name>
</gene>
<name>A0A448XGF6_9PLAT</name>
<evidence type="ECO:0000313" key="1">
    <source>
        <dbReference type="EMBL" id="VEL35894.1"/>
    </source>
</evidence>
<keyword evidence="2" id="KW-1185">Reference proteome</keyword>
<proteinExistence type="predicted"/>
<dbReference type="Proteomes" id="UP000784294">
    <property type="component" value="Unassembled WGS sequence"/>
</dbReference>
<evidence type="ECO:0000313" key="2">
    <source>
        <dbReference type="Proteomes" id="UP000784294"/>
    </source>
</evidence>
<protein>
    <submittedName>
        <fullName evidence="1">Uncharacterized protein</fullName>
    </submittedName>
</protein>
<sequence length="313" mass="33825">MLRLDGANFHGSLPLWQATSLPASLGPNSRISADGCQTKGLHTSGAMVLTSSASQQHFKVSHSRAPTAPWTTDTSASTLASDIATSGQTDILIVSFLPSQLVYSLRPVCLSSNLSLLAPLAFYCPLCFSVAGSPPSFSCCREHKASRGIAIMPSAQLSHQMMRFPEATLRIEWQDKVGVPQASSSSWLLQLQSEATVRLFIGLISEKHQVALLADDLSLEFRLSPCPVSTTGEQVAGGDKDDMQVPLLADEDQSSVLLNCTSRLVCNRLIFRCENQDIGMFQRLIITAIPSTPRYREPTAEKLGLIAKTNCAM</sequence>
<accession>A0A448XGF6</accession>
<reference evidence="1" key="1">
    <citation type="submission" date="2018-11" db="EMBL/GenBank/DDBJ databases">
        <authorList>
            <consortium name="Pathogen Informatics"/>
        </authorList>
    </citation>
    <scope>NUCLEOTIDE SEQUENCE</scope>
</reference>
<dbReference type="AlphaFoldDB" id="A0A448XGF6"/>
<organism evidence="1 2">
    <name type="scientific">Protopolystoma xenopodis</name>
    <dbReference type="NCBI Taxonomy" id="117903"/>
    <lineage>
        <taxon>Eukaryota</taxon>
        <taxon>Metazoa</taxon>
        <taxon>Spiralia</taxon>
        <taxon>Lophotrochozoa</taxon>
        <taxon>Platyhelminthes</taxon>
        <taxon>Monogenea</taxon>
        <taxon>Polyopisthocotylea</taxon>
        <taxon>Polystomatidea</taxon>
        <taxon>Polystomatidae</taxon>
        <taxon>Protopolystoma</taxon>
    </lineage>
</organism>
<dbReference type="EMBL" id="CAAALY010250926">
    <property type="protein sequence ID" value="VEL35894.1"/>
    <property type="molecule type" value="Genomic_DNA"/>
</dbReference>
<comment type="caution">
    <text evidence="1">The sequence shown here is derived from an EMBL/GenBank/DDBJ whole genome shotgun (WGS) entry which is preliminary data.</text>
</comment>